<evidence type="ECO:0000313" key="3">
    <source>
        <dbReference type="EMBL" id="KAF0980287.1"/>
    </source>
</evidence>
<dbReference type="RefSeq" id="XP_044565000.1">
    <property type="nucleotide sequence ID" value="XM_044704139.1"/>
</dbReference>
<dbReference type="GeneID" id="68120716"/>
<dbReference type="VEuPathDB" id="AmoebaDB:NF0019310"/>
<keyword evidence="1" id="KW-0472">Membrane</keyword>
<evidence type="ECO:0000313" key="4">
    <source>
        <dbReference type="Proteomes" id="UP000444721"/>
    </source>
</evidence>
<feature type="transmembrane region" description="Helical" evidence="1">
    <location>
        <begin position="548"/>
        <end position="568"/>
    </location>
</feature>
<dbReference type="AlphaFoldDB" id="A0A6A5BSX8"/>
<protein>
    <recommendedName>
        <fullName evidence="2">SAC domain-containing protein</fullName>
    </recommendedName>
</protein>
<dbReference type="EMBL" id="VFQX01000019">
    <property type="protein sequence ID" value="KAF0980287.1"/>
    <property type="molecule type" value="Genomic_DNA"/>
</dbReference>
<evidence type="ECO:0000256" key="1">
    <source>
        <dbReference type="SAM" id="Phobius"/>
    </source>
</evidence>
<dbReference type="Proteomes" id="UP000444721">
    <property type="component" value="Unassembled WGS sequence"/>
</dbReference>
<dbReference type="GO" id="GO:0043812">
    <property type="term" value="F:phosphatidylinositol-4-phosphate phosphatase activity"/>
    <property type="evidence" value="ECO:0007669"/>
    <property type="project" value="TreeGrafter"/>
</dbReference>
<dbReference type="PROSITE" id="PS50275">
    <property type="entry name" value="SAC"/>
    <property type="match status" value="1"/>
</dbReference>
<evidence type="ECO:0000259" key="2">
    <source>
        <dbReference type="PROSITE" id="PS50275"/>
    </source>
</evidence>
<accession>A0A6A5BSX8</accession>
<dbReference type="GO" id="GO:0046856">
    <property type="term" value="P:phosphatidylinositol dephosphorylation"/>
    <property type="evidence" value="ECO:0007669"/>
    <property type="project" value="TreeGrafter"/>
</dbReference>
<keyword evidence="4" id="KW-1185">Reference proteome</keyword>
<dbReference type="OrthoDB" id="405996at2759"/>
<comment type="caution">
    <text evidence="3">The sequence shown here is derived from an EMBL/GenBank/DDBJ whole genome shotgun (WGS) entry which is preliminary data.</text>
</comment>
<dbReference type="GO" id="GO:0005783">
    <property type="term" value="C:endoplasmic reticulum"/>
    <property type="evidence" value="ECO:0007669"/>
    <property type="project" value="TreeGrafter"/>
</dbReference>
<organism evidence="3 4">
    <name type="scientific">Naegleria fowleri</name>
    <name type="common">Brain eating amoeba</name>
    <dbReference type="NCBI Taxonomy" id="5763"/>
    <lineage>
        <taxon>Eukaryota</taxon>
        <taxon>Discoba</taxon>
        <taxon>Heterolobosea</taxon>
        <taxon>Tetramitia</taxon>
        <taxon>Eutetramitia</taxon>
        <taxon>Vahlkampfiidae</taxon>
        <taxon>Naegleria</taxon>
    </lineage>
</organism>
<gene>
    <name evidence="3" type="ORF">FDP41_013501</name>
</gene>
<dbReference type="OMA" id="QHFITSI"/>
<keyword evidence="1" id="KW-0812">Transmembrane</keyword>
<sequence length="589" mass="67022">MKVCEQQIDLLETSESFILRGKEASLQINRSNNKLSLINSKDVQSVDVKPLHRVSAVLGSIQLLAGRYLVVAKESVPVAKIDKIHTIYCVSEVKIIPYYQKPVAPQHAVDESKYLELLTTILNDGTFYFSYTYDATISTQNWFQQAPSMNYVGEKSDEHFLWNGYLASDFTRQGEVAQGWFVPLIRGFVETKEAKVGDSTFSLTLISRKGCKRVGTRYNIRGADMLGNVANFVETEQIVEYGNHFISYIQVRGSIPLIWSQKANIQYKPPFVMKKEASGKPFEKHFDHILDRYSNIVMVNLVNQKGSEKKLADEYRNLCNDYTKKDKIKYIAFDFHHKCKSMNYSAISELTDQVEPLMKEHQYFHMNTTDGKILKYQTGIIRSNCIDCLDRTNVCQSVFAKIMLTEQLHTLKLLPNEQKVTDYKALNHTFQNIWADNGDRISLIYAGTGAIKADFTRTGTRTWSGLLNDGVNSITRYYLNNFKDGIKQDSVNLLLGKYIVKPSGKSPFEQENQSNVFFSVLKYGFFVSLFMLAASASKVPSSESLTTGLLSVIFYLAITVAIYFLLVLNGRKIVNNPCLVDDEEDHKHK</sequence>
<feature type="domain" description="SAC" evidence="2">
    <location>
        <begin position="118"/>
        <end position="447"/>
    </location>
</feature>
<feature type="transmembrane region" description="Helical" evidence="1">
    <location>
        <begin position="516"/>
        <end position="536"/>
    </location>
</feature>
<keyword evidence="1" id="KW-1133">Transmembrane helix</keyword>
<dbReference type="PANTHER" id="PTHR45662">
    <property type="entry name" value="PHOSPHATIDYLINOSITIDE PHOSPHATASE SAC1"/>
    <property type="match status" value="1"/>
</dbReference>
<dbReference type="VEuPathDB" id="AmoebaDB:FDP41_013501"/>
<dbReference type="InterPro" id="IPR002013">
    <property type="entry name" value="SAC_dom"/>
</dbReference>
<dbReference type="PANTHER" id="PTHR45662:SF2">
    <property type="entry name" value="PHOSPHATIDYLINOSITOL-3-PHOSPHATASE SAC1"/>
    <property type="match status" value="1"/>
</dbReference>
<dbReference type="VEuPathDB" id="AmoebaDB:NfTy_028460"/>
<proteinExistence type="predicted"/>
<dbReference type="Pfam" id="PF02383">
    <property type="entry name" value="Syja_N"/>
    <property type="match status" value="1"/>
</dbReference>
<reference evidence="3 4" key="1">
    <citation type="journal article" date="2019" name="Sci. Rep.">
        <title>Nanopore sequencing improves the draft genome of the human pathogenic amoeba Naegleria fowleri.</title>
        <authorList>
            <person name="Liechti N."/>
            <person name="Schurch N."/>
            <person name="Bruggmann R."/>
            <person name="Wittwer M."/>
        </authorList>
    </citation>
    <scope>NUCLEOTIDE SEQUENCE [LARGE SCALE GENOMIC DNA]</scope>
    <source>
        <strain evidence="3 4">ATCC 30894</strain>
    </source>
</reference>
<name>A0A6A5BSX8_NAEFO</name>